<comment type="caution">
    <text evidence="10">The sequence shown here is derived from an EMBL/GenBank/DDBJ whole genome shotgun (WGS) entry which is preliminary data.</text>
</comment>
<keyword evidence="6 9" id="KW-0472">Membrane</keyword>
<dbReference type="GO" id="GO:0005886">
    <property type="term" value="C:plasma membrane"/>
    <property type="evidence" value="ECO:0007669"/>
    <property type="project" value="UniProtKB-SubCell"/>
</dbReference>
<evidence type="ECO:0000313" key="10">
    <source>
        <dbReference type="EMBL" id="MBB3890345.1"/>
    </source>
</evidence>
<protein>
    <submittedName>
        <fullName evidence="10">NodT family efflux transporter outer membrane factor (OMF) lipoprotein</fullName>
    </submittedName>
</protein>
<feature type="chain" id="PRO_5033110177" evidence="9">
    <location>
        <begin position="20"/>
        <end position="470"/>
    </location>
</feature>
<evidence type="ECO:0000256" key="9">
    <source>
        <dbReference type="RuleBase" id="RU362097"/>
    </source>
</evidence>
<dbReference type="Gene3D" id="2.20.200.10">
    <property type="entry name" value="Outer membrane efflux proteins (OEP)"/>
    <property type="match status" value="1"/>
</dbReference>
<dbReference type="EMBL" id="JACIDK010000001">
    <property type="protein sequence ID" value="MBB3890345.1"/>
    <property type="molecule type" value="Genomic_DNA"/>
</dbReference>
<evidence type="ECO:0000256" key="1">
    <source>
        <dbReference type="ARBA" id="ARBA00004370"/>
    </source>
</evidence>
<reference evidence="10 11" key="1">
    <citation type="submission" date="2020-08" db="EMBL/GenBank/DDBJ databases">
        <title>Genomic Encyclopedia of Type Strains, Phase IV (KMG-IV): sequencing the most valuable type-strain genomes for metagenomic binning, comparative biology and taxonomic classification.</title>
        <authorList>
            <person name="Goeker M."/>
        </authorList>
    </citation>
    <scope>NUCLEOTIDE SEQUENCE [LARGE SCALE GENOMIC DNA]</scope>
    <source>
        <strain evidence="10 11">DSM 21793</strain>
    </source>
</reference>
<evidence type="ECO:0000313" key="11">
    <source>
        <dbReference type="Proteomes" id="UP000530564"/>
    </source>
</evidence>
<dbReference type="PANTHER" id="PTHR30203:SF20">
    <property type="entry name" value="MULTIDRUG RESISTANCE OUTER MEMBRANE PROTEIN MDTP-RELATED"/>
    <property type="match status" value="1"/>
</dbReference>
<dbReference type="PROSITE" id="PS51257">
    <property type="entry name" value="PROKAR_LIPOPROTEIN"/>
    <property type="match status" value="1"/>
</dbReference>
<keyword evidence="3 9" id="KW-1134">Transmembrane beta strand</keyword>
<gene>
    <name evidence="10" type="ORF">GGQ61_001042</name>
</gene>
<evidence type="ECO:0000256" key="4">
    <source>
        <dbReference type="ARBA" id="ARBA00022692"/>
    </source>
</evidence>
<keyword evidence="11" id="KW-1185">Reference proteome</keyword>
<dbReference type="SUPFAM" id="SSF56954">
    <property type="entry name" value="Outer membrane efflux proteins (OEP)"/>
    <property type="match status" value="1"/>
</dbReference>
<proteinExistence type="inferred from homology"/>
<dbReference type="AlphaFoldDB" id="A0A839ZV55"/>
<keyword evidence="4 9" id="KW-0812">Transmembrane</keyword>
<keyword evidence="8 9" id="KW-0449">Lipoprotein</keyword>
<sequence length="470" mass="48816">MARLILPPVTAALLLAGCAAVPNLGPAPQVRSAQAYAATSSFDAPAAQWPTDQWWKGYGDAQLDTLVDEALAGSPTLVQAQARVRAAQARAQQSRAALLPSAGLNVQAAETKQSYNNGIPPAFVPEGYNDTGRATLDLSFDLDLWGKNRAALAAATSEATAAEMDAAQARLMLTTSVVGAYAELQRAFAVEDAAVQAQANREATRKLVAQQVENGAANKGELRQAESGLASANQDLAAAHEQVGLARDAIAALLGAGPDRGLAIAKPQAPAVREFGLPTNLAADLIGRRPDIVAARLRAEAAGKRIDVARKSFYPNVNLAGFIGAQSLGLDMLTESGSDIGQAGLALSLPIFQGGRLSGAYRGARAEYDVAVAAYDATLTQALKEVADAAVSERALAVRLQAAREALAKGEEAYRIARLRYEGGLNSYTSVLAAENAVILQRRAAADLESRALTLDAALVRALGGGFRAA</sequence>
<organism evidence="10 11">
    <name type="scientific">Phenylobacterium haematophilum</name>
    <dbReference type="NCBI Taxonomy" id="98513"/>
    <lineage>
        <taxon>Bacteria</taxon>
        <taxon>Pseudomonadati</taxon>
        <taxon>Pseudomonadota</taxon>
        <taxon>Alphaproteobacteria</taxon>
        <taxon>Caulobacterales</taxon>
        <taxon>Caulobacteraceae</taxon>
        <taxon>Phenylobacterium</taxon>
    </lineage>
</organism>
<comment type="subcellular location">
    <subcellularLocation>
        <location evidence="9">Cell membrane</location>
        <topology evidence="9">Lipid-anchor</topology>
    </subcellularLocation>
    <subcellularLocation>
        <location evidence="1">Membrane</location>
    </subcellularLocation>
</comment>
<evidence type="ECO:0000256" key="6">
    <source>
        <dbReference type="ARBA" id="ARBA00023136"/>
    </source>
</evidence>
<evidence type="ECO:0000256" key="3">
    <source>
        <dbReference type="ARBA" id="ARBA00022452"/>
    </source>
</evidence>
<accession>A0A839ZV55</accession>
<keyword evidence="7 9" id="KW-0564">Palmitate</keyword>
<name>A0A839ZV55_9CAUL</name>
<dbReference type="Pfam" id="PF02321">
    <property type="entry name" value="OEP"/>
    <property type="match status" value="2"/>
</dbReference>
<dbReference type="PANTHER" id="PTHR30203">
    <property type="entry name" value="OUTER MEMBRANE CATION EFFLUX PROTEIN"/>
    <property type="match status" value="1"/>
</dbReference>
<feature type="signal peptide" evidence="9">
    <location>
        <begin position="1"/>
        <end position="19"/>
    </location>
</feature>
<dbReference type="NCBIfam" id="TIGR01845">
    <property type="entry name" value="outer_NodT"/>
    <property type="match status" value="1"/>
</dbReference>
<dbReference type="InterPro" id="IPR010131">
    <property type="entry name" value="MdtP/NodT-like"/>
</dbReference>
<dbReference type="Proteomes" id="UP000530564">
    <property type="component" value="Unassembled WGS sequence"/>
</dbReference>
<dbReference type="RefSeq" id="WP_183770314.1">
    <property type="nucleotide sequence ID" value="NZ_JACIDK010000001.1"/>
</dbReference>
<dbReference type="GO" id="GO:0015562">
    <property type="term" value="F:efflux transmembrane transporter activity"/>
    <property type="evidence" value="ECO:0007669"/>
    <property type="project" value="InterPro"/>
</dbReference>
<evidence type="ECO:0000256" key="5">
    <source>
        <dbReference type="ARBA" id="ARBA00022729"/>
    </source>
</evidence>
<comment type="similarity">
    <text evidence="2 9">Belongs to the outer membrane factor (OMF) (TC 1.B.17) family.</text>
</comment>
<dbReference type="Gene3D" id="1.20.1600.10">
    <property type="entry name" value="Outer membrane efflux proteins (OEP)"/>
    <property type="match status" value="1"/>
</dbReference>
<evidence type="ECO:0000256" key="2">
    <source>
        <dbReference type="ARBA" id="ARBA00007613"/>
    </source>
</evidence>
<dbReference type="InterPro" id="IPR003423">
    <property type="entry name" value="OMP_efflux"/>
</dbReference>
<evidence type="ECO:0000256" key="8">
    <source>
        <dbReference type="ARBA" id="ARBA00023288"/>
    </source>
</evidence>
<keyword evidence="5 9" id="KW-0732">Signal</keyword>
<evidence type="ECO:0000256" key="7">
    <source>
        <dbReference type="ARBA" id="ARBA00023139"/>
    </source>
</evidence>